<feature type="domain" description="HTH cro/C1-type" evidence="1">
    <location>
        <begin position="5"/>
        <end position="65"/>
    </location>
</feature>
<keyword evidence="3" id="KW-1185">Reference proteome</keyword>
<accession>A0A1I2B8M0</accession>
<protein>
    <submittedName>
        <fullName evidence="2">DNA-binding transcriptional regulator, XRE family</fullName>
    </submittedName>
</protein>
<name>A0A1I2B8M0_9FIRM</name>
<dbReference type="InterPro" id="IPR001387">
    <property type="entry name" value="Cro/C1-type_HTH"/>
</dbReference>
<gene>
    <name evidence="2" type="ORF">SAMN05216245_10851</name>
</gene>
<dbReference type="AlphaFoldDB" id="A0A1I2B8M0"/>
<reference evidence="2 3" key="1">
    <citation type="submission" date="2016-10" db="EMBL/GenBank/DDBJ databases">
        <authorList>
            <person name="de Groot N.N."/>
        </authorList>
    </citation>
    <scope>NUCLEOTIDE SEQUENCE [LARGE SCALE GENOMIC DNA]</scope>
    <source>
        <strain evidence="2 3">DSM 9236</strain>
    </source>
</reference>
<evidence type="ECO:0000313" key="3">
    <source>
        <dbReference type="Proteomes" id="UP000198896"/>
    </source>
</evidence>
<dbReference type="Gene3D" id="1.10.260.40">
    <property type="entry name" value="lambda repressor-like DNA-binding domains"/>
    <property type="match status" value="1"/>
</dbReference>
<dbReference type="Pfam" id="PF13443">
    <property type="entry name" value="HTH_26"/>
    <property type="match status" value="1"/>
</dbReference>
<dbReference type="GO" id="GO:0003677">
    <property type="term" value="F:DNA binding"/>
    <property type="evidence" value="ECO:0007669"/>
    <property type="project" value="UniProtKB-KW"/>
</dbReference>
<organism evidence="2 3">
    <name type="scientific">Succiniclasticum ruminis DSM 9236</name>
    <dbReference type="NCBI Taxonomy" id="1123323"/>
    <lineage>
        <taxon>Bacteria</taxon>
        <taxon>Bacillati</taxon>
        <taxon>Bacillota</taxon>
        <taxon>Negativicutes</taxon>
        <taxon>Acidaminococcales</taxon>
        <taxon>Acidaminococcaceae</taxon>
        <taxon>Succiniclasticum</taxon>
    </lineage>
</organism>
<proteinExistence type="predicted"/>
<sequence>MIINKLSEILGRKKLKIVDVINETGVTRPTLTSLYYGNGKGISFDVLNKLCGYLSVTPGELFAYYDIDVVETVIDFESIDAVSMKEYSPFTGRIAFAQSKYPSFTFEGHLDDDRHKHEYDLALYIDLPRDKYLHMFPDDVIEDHIENLLFERIINELSKYDDQAELGSVTFFYSDDK</sequence>
<dbReference type="Proteomes" id="UP000198896">
    <property type="component" value="Unassembled WGS sequence"/>
</dbReference>
<dbReference type="SUPFAM" id="SSF47413">
    <property type="entry name" value="lambda repressor-like DNA-binding domains"/>
    <property type="match status" value="1"/>
</dbReference>
<dbReference type="OrthoDB" id="2899891at2"/>
<dbReference type="STRING" id="1123323.SAMN05216245_10851"/>
<evidence type="ECO:0000259" key="1">
    <source>
        <dbReference type="Pfam" id="PF13443"/>
    </source>
</evidence>
<dbReference type="InterPro" id="IPR010982">
    <property type="entry name" value="Lambda_DNA-bd_dom_sf"/>
</dbReference>
<keyword evidence="2" id="KW-0238">DNA-binding</keyword>
<evidence type="ECO:0000313" key="2">
    <source>
        <dbReference type="EMBL" id="SFE52409.1"/>
    </source>
</evidence>
<dbReference type="EMBL" id="FONL01000008">
    <property type="protein sequence ID" value="SFE52409.1"/>
    <property type="molecule type" value="Genomic_DNA"/>
</dbReference>
<dbReference type="RefSeq" id="WP_093913524.1">
    <property type="nucleotide sequence ID" value="NZ_FONL01000008.1"/>
</dbReference>